<dbReference type="PANTHER" id="PTHR41313">
    <property type="entry name" value="ADENINE-SPECIFIC METHYLTRANSFERASE"/>
    <property type="match status" value="1"/>
</dbReference>
<proteinExistence type="predicted"/>
<feature type="coiled-coil region" evidence="1">
    <location>
        <begin position="565"/>
        <end position="592"/>
    </location>
</feature>
<dbReference type="SUPFAM" id="SSF52540">
    <property type="entry name" value="P-loop containing nucleoside triphosphate hydrolases"/>
    <property type="match status" value="1"/>
</dbReference>
<dbReference type="InterPro" id="IPR052933">
    <property type="entry name" value="DNA_Protect_Modify"/>
</dbReference>
<dbReference type="EMBL" id="CP049740">
    <property type="protein sequence ID" value="QII81211.1"/>
    <property type="molecule type" value="Genomic_DNA"/>
</dbReference>
<dbReference type="GO" id="GO:0004386">
    <property type="term" value="F:helicase activity"/>
    <property type="evidence" value="ECO:0007669"/>
    <property type="project" value="UniProtKB-KW"/>
</dbReference>
<keyword evidence="5" id="KW-1185">Reference proteome</keyword>
<keyword evidence="4" id="KW-0067">ATP-binding</keyword>
<name>A0A6G7K7L1_9LACT</name>
<evidence type="ECO:0000313" key="4">
    <source>
        <dbReference type="EMBL" id="QII81211.1"/>
    </source>
</evidence>
<dbReference type="AlphaFoldDB" id="A0A6G7K7L1"/>
<evidence type="ECO:0000313" key="5">
    <source>
        <dbReference type="Proteomes" id="UP000501451"/>
    </source>
</evidence>
<keyword evidence="4" id="KW-0378">Hydrolase</keyword>
<feature type="region of interest" description="Disordered" evidence="2">
    <location>
        <begin position="626"/>
        <end position="651"/>
    </location>
</feature>
<feature type="domain" description="Helicase C-terminal" evidence="3">
    <location>
        <begin position="239"/>
        <end position="391"/>
    </location>
</feature>
<evidence type="ECO:0000256" key="1">
    <source>
        <dbReference type="SAM" id="Coils"/>
    </source>
</evidence>
<keyword evidence="1" id="KW-0175">Coiled coil</keyword>
<dbReference type="KEGG" id="jar:G7057_01140"/>
<dbReference type="SMART" id="SM00490">
    <property type="entry name" value="HELICc"/>
    <property type="match status" value="1"/>
</dbReference>
<dbReference type="InterPro" id="IPR027417">
    <property type="entry name" value="P-loop_NTPase"/>
</dbReference>
<dbReference type="Pfam" id="PF00271">
    <property type="entry name" value="Helicase_C"/>
    <property type="match status" value="1"/>
</dbReference>
<dbReference type="PANTHER" id="PTHR41313:SF1">
    <property type="entry name" value="DNA METHYLASE ADENINE-SPECIFIC DOMAIN-CONTAINING PROTEIN"/>
    <property type="match status" value="1"/>
</dbReference>
<reference evidence="4 5" key="1">
    <citation type="journal article" date="2017" name="Int. J. Syst. Evol. Microbiol.">
        <title>Jeotgalibaca porci sp. nov. and Jeotgalibaca arthritidis sp. nov., isolated from pigs, and emended description of the genus Jeotgalibaca.</title>
        <authorList>
            <person name="Zamora L."/>
            <person name="Perez-Sancho M."/>
            <person name="Dominguez L."/>
            <person name="Fernandez-Garayzabal J.F."/>
            <person name="Vela A.I."/>
        </authorList>
    </citation>
    <scope>NUCLEOTIDE SEQUENCE [LARGE SCALE GENOMIC DNA]</scope>
    <source>
        <strain evidence="4 5">CECT 9157</strain>
    </source>
</reference>
<dbReference type="Proteomes" id="UP000501451">
    <property type="component" value="Chromosome"/>
</dbReference>
<evidence type="ECO:0000259" key="3">
    <source>
        <dbReference type="PROSITE" id="PS51194"/>
    </source>
</evidence>
<gene>
    <name evidence="4" type="ORF">G7057_01140</name>
</gene>
<sequence length="667" mass="75255">MKNGEPCTLRGVSTVLKGVTPRPLMKISMAWCCLPYELYTMMRYLQYSTLQRNGLVHFDSWASTFGETVTAIELAPEGTGYRARTRFSKFFNLPELMAMFKEVADIKTADQLNLPTPKANYHTIAVKPTEIQEEMVKDLSDRAADIHANKVDPSVDNMLKITSDGRKLGLDQRIVNPLLPDDESSKVNACINNIYNIWDKGKPEKLTQLVFCDISTPKGRKAQGQRVAEAGNKTINGTELYALAETLPHDKTNYTATFNIYDDIRDKLVAKGVPAHEVAFIHEANTEVRKKELFSKVRNGDVRVLIGSTQKCGAGTNIQDRLVALHDLDCPWRPGDLTQRAGRIERQGNMNDEVDIFRYVTEATFDAYLWQTVENKQKYISQIMTSKSPVRSCEDVDEAALSYAEIKALCAGNPKIKEKMDLDIDVAKLKLLKANHQSNQYRLEDNLLKYFPENIEKNKGFIKGFEQDLKTLSENIPAEGEFLPMVIKNRTLTDKEKAGAALLEVCKEVRGKDPVEIGGYRGFSMYLSYDGFYNEFQLNLKGVMSHIAKLGADARGNLTRIDNTLSNMGSRLNHVRDQLENLIKQQEAAKSEIGKPFLQEQELKDKISRLAVLDTELNMGIEVSGLQEQAQKENPKPERPSVLNGLKQSPQLNREFKVKQDKCAEVR</sequence>
<dbReference type="PROSITE" id="PS51194">
    <property type="entry name" value="HELICASE_CTER"/>
    <property type="match status" value="1"/>
</dbReference>
<organism evidence="4 5">
    <name type="scientific">Jeotgalibaca arthritidis</name>
    <dbReference type="NCBI Taxonomy" id="1868794"/>
    <lineage>
        <taxon>Bacteria</taxon>
        <taxon>Bacillati</taxon>
        <taxon>Bacillota</taxon>
        <taxon>Bacilli</taxon>
        <taxon>Lactobacillales</taxon>
        <taxon>Carnobacteriaceae</taxon>
        <taxon>Jeotgalibaca</taxon>
    </lineage>
</organism>
<dbReference type="InterPro" id="IPR001650">
    <property type="entry name" value="Helicase_C-like"/>
</dbReference>
<keyword evidence="4" id="KW-0547">Nucleotide-binding</keyword>
<feature type="compositionally biased region" description="Basic and acidic residues" evidence="2">
    <location>
        <begin position="630"/>
        <end position="639"/>
    </location>
</feature>
<evidence type="ECO:0000256" key="2">
    <source>
        <dbReference type="SAM" id="MobiDB-lite"/>
    </source>
</evidence>
<keyword evidence="4" id="KW-0347">Helicase</keyword>
<accession>A0A6G7K7L1</accession>
<dbReference type="Gene3D" id="3.40.50.300">
    <property type="entry name" value="P-loop containing nucleotide triphosphate hydrolases"/>
    <property type="match status" value="1"/>
</dbReference>
<protein>
    <submittedName>
        <fullName evidence="4">Helicase</fullName>
    </submittedName>
</protein>